<dbReference type="EMBL" id="JAOYOD010000001">
    <property type="protein sequence ID" value="MCV9387230.1"/>
    <property type="molecule type" value="Genomic_DNA"/>
</dbReference>
<accession>A0ABT3CU50</accession>
<dbReference type="SUPFAM" id="SSF160467">
    <property type="entry name" value="PH0987 N-terminal domain-like"/>
    <property type="match status" value="1"/>
</dbReference>
<proteinExistence type="predicted"/>
<organism evidence="5 6">
    <name type="scientific">Reichenbachiella ulvae</name>
    <dbReference type="NCBI Taxonomy" id="2980104"/>
    <lineage>
        <taxon>Bacteria</taxon>
        <taxon>Pseudomonadati</taxon>
        <taxon>Bacteroidota</taxon>
        <taxon>Cytophagia</taxon>
        <taxon>Cytophagales</taxon>
        <taxon>Reichenbachiellaceae</taxon>
        <taxon>Reichenbachiella</taxon>
    </lineage>
</organism>
<gene>
    <name evidence="5" type="primary">pxpB</name>
    <name evidence="5" type="ORF">N7U62_11180</name>
</gene>
<keyword evidence="3" id="KW-0067">ATP-binding</keyword>
<feature type="domain" description="Carboxyltransferase" evidence="4">
    <location>
        <begin position="3"/>
        <end position="202"/>
    </location>
</feature>
<dbReference type="PANTHER" id="PTHR34698:SF2">
    <property type="entry name" value="5-OXOPROLINASE SUBUNIT B"/>
    <property type="match status" value="1"/>
</dbReference>
<evidence type="ECO:0000313" key="6">
    <source>
        <dbReference type="Proteomes" id="UP001300692"/>
    </source>
</evidence>
<dbReference type="InterPro" id="IPR003833">
    <property type="entry name" value="CT_C_D"/>
</dbReference>
<dbReference type="PANTHER" id="PTHR34698">
    <property type="entry name" value="5-OXOPROLINASE SUBUNIT B"/>
    <property type="match status" value="1"/>
</dbReference>
<dbReference type="Gene3D" id="3.30.1360.40">
    <property type="match status" value="1"/>
</dbReference>
<dbReference type="SMART" id="SM00796">
    <property type="entry name" value="AHS1"/>
    <property type="match status" value="1"/>
</dbReference>
<evidence type="ECO:0000256" key="3">
    <source>
        <dbReference type="ARBA" id="ARBA00022840"/>
    </source>
</evidence>
<evidence type="ECO:0000313" key="5">
    <source>
        <dbReference type="EMBL" id="MCV9387230.1"/>
    </source>
</evidence>
<keyword evidence="1" id="KW-0547">Nucleotide-binding</keyword>
<dbReference type="RefSeq" id="WP_264138056.1">
    <property type="nucleotide sequence ID" value="NZ_JAOYOD010000001.1"/>
</dbReference>
<evidence type="ECO:0000256" key="1">
    <source>
        <dbReference type="ARBA" id="ARBA00022741"/>
    </source>
</evidence>
<dbReference type="EC" id="3.5.2.9" evidence="5"/>
<dbReference type="Gene3D" id="2.40.100.10">
    <property type="entry name" value="Cyclophilin-like"/>
    <property type="match status" value="1"/>
</dbReference>
<keyword evidence="2 5" id="KW-0378">Hydrolase</keyword>
<evidence type="ECO:0000256" key="2">
    <source>
        <dbReference type="ARBA" id="ARBA00022801"/>
    </source>
</evidence>
<dbReference type="Proteomes" id="UP001300692">
    <property type="component" value="Unassembled WGS sequence"/>
</dbReference>
<dbReference type="InterPro" id="IPR029000">
    <property type="entry name" value="Cyclophilin-like_dom_sf"/>
</dbReference>
<dbReference type="NCBIfam" id="TIGR00370">
    <property type="entry name" value="5-oxoprolinase subunit PxpB"/>
    <property type="match status" value="1"/>
</dbReference>
<reference evidence="5 6" key="1">
    <citation type="submission" date="2022-10" db="EMBL/GenBank/DDBJ databases">
        <title>Comparative genomics and taxonomic characterization of three novel marine species of genus Reichenbachiella exhibiting antioxidant and polysaccharide degradation activities.</title>
        <authorList>
            <person name="Muhammad N."/>
            <person name="Lee Y.-J."/>
            <person name="Ko J."/>
            <person name="Kim S.-G."/>
        </authorList>
    </citation>
    <scope>NUCLEOTIDE SEQUENCE [LARGE SCALE GENOMIC DNA]</scope>
    <source>
        <strain evidence="5 6">ABR2-5</strain>
    </source>
</reference>
<name>A0ABT3CU50_9BACT</name>
<evidence type="ECO:0000259" key="4">
    <source>
        <dbReference type="SMART" id="SM00796"/>
    </source>
</evidence>
<dbReference type="SUPFAM" id="SSF50891">
    <property type="entry name" value="Cyclophilin-like"/>
    <property type="match status" value="1"/>
</dbReference>
<dbReference type="GO" id="GO:0017168">
    <property type="term" value="F:5-oxoprolinase (ATP-hydrolyzing) activity"/>
    <property type="evidence" value="ECO:0007669"/>
    <property type="project" value="UniProtKB-EC"/>
</dbReference>
<keyword evidence="6" id="KW-1185">Reference proteome</keyword>
<dbReference type="InterPro" id="IPR010016">
    <property type="entry name" value="PxpB"/>
</dbReference>
<protein>
    <submittedName>
        <fullName evidence="5">5-oxoprolinase subunit PxpB</fullName>
        <ecNumber evidence="5">3.5.2.9</ecNumber>
    </submittedName>
</protein>
<sequence length="238" mass="26942">MTFEISPYGANHILIQFEQIVDLSVNAQVHAMKIALDQSAWKGVVQVIPAYCSVMVEFDPKMVKQADLLRKIQKLSVDPEEEEQSLLYRIPVCYDGDFAMDMEEVNHITSLSKEDIIAQHCQSIYHTFMIGFLPGFPYLGKLEESLQVPRRSKARTMVPRGSVGLAGSQTGVYPSDAPGGWQIIGRTPIPMFDRHWDKPALLGEGDRVQFFSINSHDFHLIEKDIASGQFNYKSLHVW</sequence>
<dbReference type="Pfam" id="PF02682">
    <property type="entry name" value="CT_C_D"/>
    <property type="match status" value="1"/>
</dbReference>
<comment type="caution">
    <text evidence="5">The sequence shown here is derived from an EMBL/GenBank/DDBJ whole genome shotgun (WGS) entry which is preliminary data.</text>
</comment>